<evidence type="ECO:0000256" key="4">
    <source>
        <dbReference type="ARBA" id="ARBA00022970"/>
    </source>
</evidence>
<dbReference type="InterPro" id="IPR028081">
    <property type="entry name" value="Leu-bd"/>
</dbReference>
<dbReference type="CDD" id="cd06343">
    <property type="entry name" value="PBP1_ABC_ligand_binding-like"/>
    <property type="match status" value="1"/>
</dbReference>
<organism evidence="7 8">
    <name type="scientific">Aquibium carbonis</name>
    <dbReference type="NCBI Taxonomy" id="2495581"/>
    <lineage>
        <taxon>Bacteria</taxon>
        <taxon>Pseudomonadati</taxon>
        <taxon>Pseudomonadota</taxon>
        <taxon>Alphaproteobacteria</taxon>
        <taxon>Hyphomicrobiales</taxon>
        <taxon>Phyllobacteriaceae</taxon>
        <taxon>Aquibium</taxon>
    </lineage>
</organism>
<evidence type="ECO:0000256" key="5">
    <source>
        <dbReference type="SAM" id="SignalP"/>
    </source>
</evidence>
<evidence type="ECO:0000256" key="1">
    <source>
        <dbReference type="ARBA" id="ARBA00010062"/>
    </source>
</evidence>
<dbReference type="Pfam" id="PF13458">
    <property type="entry name" value="Peripla_BP_6"/>
    <property type="match status" value="1"/>
</dbReference>
<feature type="chain" id="PRO_5019397068" description="Leucine-binding protein domain-containing protein" evidence="5">
    <location>
        <begin position="21"/>
        <end position="389"/>
    </location>
</feature>
<keyword evidence="8" id="KW-1185">Reference proteome</keyword>
<evidence type="ECO:0000256" key="2">
    <source>
        <dbReference type="ARBA" id="ARBA00022448"/>
    </source>
</evidence>
<dbReference type="PANTHER" id="PTHR47235:SF1">
    <property type="entry name" value="BLR6548 PROTEIN"/>
    <property type="match status" value="1"/>
</dbReference>
<dbReference type="AlphaFoldDB" id="A0A429YXP7"/>
<feature type="domain" description="Leucine-binding protein" evidence="6">
    <location>
        <begin position="29"/>
        <end position="375"/>
    </location>
</feature>
<accession>A0A429YXP7</accession>
<dbReference type="PANTHER" id="PTHR47235">
    <property type="entry name" value="BLR6548 PROTEIN"/>
    <property type="match status" value="1"/>
</dbReference>
<sequence>MKNGLLALSAFLLASTASYAADPGVSDTEIKIGDVNIMTGPASFIGRAVSVGSKIAAAEINEAGGVNGRKITIITEDDGYVPARSFQALTKLIEVDEIFALNGTSGTANVLAMMPLIEENNLPTVVTTAPNELVYQPVRPSVFTVGASYSDAFYAQLKYIHENTEPENAVYGLIRQDDDFGGAVEAGYDRAVKEFGVKDGLRIRFKKGTANFAAEVAQMRQAGVNVLANGGIIAGAANILSEARKLSMDLQVASVWSEDMPPSVNLSAPAGYDYLVADYVALSGPAIDAFLEKAKKYASDEEVAAINRYTYVTYVGLKALAEAMGQCGQDLTRACTVEKLRELKDFDTQGISAPLSFDNPEQLSGTAVAVYQLNAAEKTFTALTDFADY</sequence>
<evidence type="ECO:0000313" key="7">
    <source>
        <dbReference type="EMBL" id="RST86212.1"/>
    </source>
</evidence>
<gene>
    <name evidence="7" type="ORF">EJC49_11630</name>
</gene>
<proteinExistence type="inferred from homology"/>
<dbReference type="RefSeq" id="WP_126700099.1">
    <property type="nucleotide sequence ID" value="NZ_RWKW01000040.1"/>
</dbReference>
<keyword evidence="3 5" id="KW-0732">Signal</keyword>
<dbReference type="OrthoDB" id="9791590at2"/>
<feature type="signal peptide" evidence="5">
    <location>
        <begin position="1"/>
        <end position="20"/>
    </location>
</feature>
<dbReference type="Proteomes" id="UP000278398">
    <property type="component" value="Unassembled WGS sequence"/>
</dbReference>
<keyword evidence="4" id="KW-0029">Amino-acid transport</keyword>
<dbReference type="InterPro" id="IPR028082">
    <property type="entry name" value="Peripla_BP_I"/>
</dbReference>
<keyword evidence="2" id="KW-0813">Transport</keyword>
<evidence type="ECO:0000313" key="8">
    <source>
        <dbReference type="Proteomes" id="UP000278398"/>
    </source>
</evidence>
<evidence type="ECO:0000256" key="3">
    <source>
        <dbReference type="ARBA" id="ARBA00022729"/>
    </source>
</evidence>
<dbReference type="GO" id="GO:0006865">
    <property type="term" value="P:amino acid transport"/>
    <property type="evidence" value="ECO:0007669"/>
    <property type="project" value="UniProtKB-KW"/>
</dbReference>
<reference evidence="7 8" key="1">
    <citation type="submission" date="2018-12" db="EMBL/GenBank/DDBJ databases">
        <title>Mesorhizobium carbonis sp. nov., isolated from coal mine water.</title>
        <authorList>
            <person name="Xin W."/>
            <person name="Xu Z."/>
            <person name="Xiang F."/>
            <person name="Zhang J."/>
            <person name="Xi L."/>
            <person name="Liu J."/>
        </authorList>
    </citation>
    <scope>NUCLEOTIDE SEQUENCE [LARGE SCALE GENOMIC DNA]</scope>
    <source>
        <strain evidence="7 8">B2.3</strain>
    </source>
</reference>
<dbReference type="Gene3D" id="3.40.50.2300">
    <property type="match status" value="2"/>
</dbReference>
<dbReference type="InterPro" id="IPR000709">
    <property type="entry name" value="Leu_Ile_Val-bd"/>
</dbReference>
<dbReference type="SUPFAM" id="SSF53822">
    <property type="entry name" value="Periplasmic binding protein-like I"/>
    <property type="match status" value="1"/>
</dbReference>
<comment type="caution">
    <text evidence="7">The sequence shown here is derived from an EMBL/GenBank/DDBJ whole genome shotgun (WGS) entry which is preliminary data.</text>
</comment>
<comment type="similarity">
    <text evidence="1">Belongs to the leucine-binding protein family.</text>
</comment>
<name>A0A429YXP7_9HYPH</name>
<dbReference type="PRINTS" id="PR00337">
    <property type="entry name" value="LEUILEVALBP"/>
</dbReference>
<dbReference type="EMBL" id="RWKW01000040">
    <property type="protein sequence ID" value="RST86212.1"/>
    <property type="molecule type" value="Genomic_DNA"/>
</dbReference>
<evidence type="ECO:0000259" key="6">
    <source>
        <dbReference type="Pfam" id="PF13458"/>
    </source>
</evidence>
<protein>
    <recommendedName>
        <fullName evidence="6">Leucine-binding protein domain-containing protein</fullName>
    </recommendedName>
</protein>